<proteinExistence type="predicted"/>
<evidence type="ECO:0000256" key="1">
    <source>
        <dbReference type="SAM" id="MobiDB-lite"/>
    </source>
</evidence>
<organism evidence="2 3">
    <name type="scientific">Citrullus colocynthis</name>
    <name type="common">colocynth</name>
    <dbReference type="NCBI Taxonomy" id="252529"/>
    <lineage>
        <taxon>Eukaryota</taxon>
        <taxon>Viridiplantae</taxon>
        <taxon>Streptophyta</taxon>
        <taxon>Embryophyta</taxon>
        <taxon>Tracheophyta</taxon>
        <taxon>Spermatophyta</taxon>
        <taxon>Magnoliopsida</taxon>
        <taxon>eudicotyledons</taxon>
        <taxon>Gunneridae</taxon>
        <taxon>Pentapetalae</taxon>
        <taxon>rosids</taxon>
        <taxon>fabids</taxon>
        <taxon>Cucurbitales</taxon>
        <taxon>Cucurbitaceae</taxon>
        <taxon>Benincaseae</taxon>
        <taxon>Citrullus</taxon>
    </lineage>
</organism>
<dbReference type="Proteomes" id="UP001642487">
    <property type="component" value="Chromosome 10"/>
</dbReference>
<keyword evidence="3" id="KW-1185">Reference proteome</keyword>
<protein>
    <submittedName>
        <fullName evidence="2">Uncharacterized protein</fullName>
    </submittedName>
</protein>
<evidence type="ECO:0000313" key="3">
    <source>
        <dbReference type="Proteomes" id="UP001642487"/>
    </source>
</evidence>
<feature type="compositionally biased region" description="Basic and acidic residues" evidence="1">
    <location>
        <begin position="100"/>
        <end position="116"/>
    </location>
</feature>
<evidence type="ECO:0000313" key="2">
    <source>
        <dbReference type="EMBL" id="CAK9311538.1"/>
    </source>
</evidence>
<accession>A0ABP0XTP8</accession>
<feature type="non-terminal residue" evidence="2">
    <location>
        <position position="116"/>
    </location>
</feature>
<feature type="region of interest" description="Disordered" evidence="1">
    <location>
        <begin position="93"/>
        <end position="116"/>
    </location>
</feature>
<dbReference type="EMBL" id="OZ021744">
    <property type="protein sequence ID" value="CAK9311538.1"/>
    <property type="molecule type" value="Genomic_DNA"/>
</dbReference>
<name>A0ABP0XTP8_9ROSI</name>
<sequence>ELDETQGFASRLRLFQPFRCRRRSLVAAGSSAAAADRRSLRIYLRSAPIAISVAALMDVTLGRRSAARLGVAIEAASPVGLVGWKRNEVGGGCTGVGGRGKGERQERERERKNKLF</sequence>
<reference evidence="2 3" key="1">
    <citation type="submission" date="2024-03" db="EMBL/GenBank/DDBJ databases">
        <authorList>
            <person name="Gkanogiannis A."/>
            <person name="Becerra Lopez-Lavalle L."/>
        </authorList>
    </citation>
    <scope>NUCLEOTIDE SEQUENCE [LARGE SCALE GENOMIC DNA]</scope>
</reference>
<gene>
    <name evidence="2" type="ORF">CITCOLO1_LOCUS3198</name>
</gene>